<dbReference type="GO" id="GO:0032993">
    <property type="term" value="C:protein-DNA complex"/>
    <property type="evidence" value="ECO:0007669"/>
    <property type="project" value="TreeGrafter"/>
</dbReference>
<sequence>MIYRKPNIAIVEDNDDLRDDLSFFLRENGYPVWCCSSAELFWRQLHTESTDIVLVDIGLPGEDGFGVVKHLNEFKEYGLIIITARGAQKDKLNGLQSGADLYLIKPINFSVLTEKIDTLWHRICDGKASADIEHSGEIIEKNIPTEGIGIDWRLGDDCKLVTFDGASISLSPQEYILLRELMSSVDQVISKLDLHQILFGHVDEVDVHRIDVLLSRLRIKLRSKEIKLPIRTLFGKGLVFRSND</sequence>
<dbReference type="CDD" id="cd17574">
    <property type="entry name" value="REC_OmpR"/>
    <property type="match status" value="1"/>
</dbReference>
<evidence type="ECO:0000313" key="10">
    <source>
        <dbReference type="EMBL" id="MBJ7539358.1"/>
    </source>
</evidence>
<dbReference type="CDD" id="cd00383">
    <property type="entry name" value="trans_reg_C"/>
    <property type="match status" value="1"/>
</dbReference>
<accession>A0A934JSZ9</accession>
<evidence type="ECO:0000313" key="11">
    <source>
        <dbReference type="Proteomes" id="UP000628710"/>
    </source>
</evidence>
<dbReference type="Pfam" id="PF00486">
    <property type="entry name" value="Trans_reg_C"/>
    <property type="match status" value="1"/>
</dbReference>
<dbReference type="Proteomes" id="UP000628710">
    <property type="component" value="Unassembled WGS sequence"/>
</dbReference>
<dbReference type="InterPro" id="IPR011006">
    <property type="entry name" value="CheY-like_superfamily"/>
</dbReference>
<evidence type="ECO:0000256" key="5">
    <source>
        <dbReference type="ARBA" id="ARBA00023163"/>
    </source>
</evidence>
<feature type="DNA-binding region" description="OmpR/PhoB-type" evidence="7">
    <location>
        <begin position="141"/>
        <end position="242"/>
    </location>
</feature>
<dbReference type="InterPro" id="IPR001789">
    <property type="entry name" value="Sig_transdc_resp-reg_receiver"/>
</dbReference>
<dbReference type="EMBL" id="JAEMNX010000023">
    <property type="protein sequence ID" value="MBJ7539358.1"/>
    <property type="molecule type" value="Genomic_DNA"/>
</dbReference>
<dbReference type="InterPro" id="IPR036388">
    <property type="entry name" value="WH-like_DNA-bd_sf"/>
</dbReference>
<dbReference type="GO" id="GO:0000156">
    <property type="term" value="F:phosphorelay response regulator activity"/>
    <property type="evidence" value="ECO:0007669"/>
    <property type="project" value="TreeGrafter"/>
</dbReference>
<evidence type="ECO:0000259" key="8">
    <source>
        <dbReference type="PROSITE" id="PS50110"/>
    </source>
</evidence>
<evidence type="ECO:0000256" key="2">
    <source>
        <dbReference type="ARBA" id="ARBA00023012"/>
    </source>
</evidence>
<feature type="modified residue" description="4-aspartylphosphate" evidence="6">
    <location>
        <position position="56"/>
    </location>
</feature>
<evidence type="ECO:0000256" key="1">
    <source>
        <dbReference type="ARBA" id="ARBA00022553"/>
    </source>
</evidence>
<evidence type="ECO:0000256" key="6">
    <source>
        <dbReference type="PROSITE-ProRule" id="PRU00169"/>
    </source>
</evidence>
<evidence type="ECO:0000259" key="9">
    <source>
        <dbReference type="PROSITE" id="PS51755"/>
    </source>
</evidence>
<dbReference type="PANTHER" id="PTHR48111">
    <property type="entry name" value="REGULATOR OF RPOS"/>
    <property type="match status" value="1"/>
</dbReference>
<feature type="domain" description="OmpR/PhoB-type" evidence="9">
    <location>
        <begin position="141"/>
        <end position="242"/>
    </location>
</feature>
<keyword evidence="1 6" id="KW-0597">Phosphoprotein</keyword>
<comment type="caution">
    <text evidence="10">The sequence shown here is derived from an EMBL/GenBank/DDBJ whole genome shotgun (WGS) entry which is preliminary data.</text>
</comment>
<dbReference type="GO" id="GO:0000976">
    <property type="term" value="F:transcription cis-regulatory region binding"/>
    <property type="evidence" value="ECO:0007669"/>
    <property type="project" value="TreeGrafter"/>
</dbReference>
<dbReference type="InterPro" id="IPR016032">
    <property type="entry name" value="Sig_transdc_resp-reg_C-effctor"/>
</dbReference>
<dbReference type="SMART" id="SM00862">
    <property type="entry name" value="Trans_reg_C"/>
    <property type="match status" value="1"/>
</dbReference>
<dbReference type="InterPro" id="IPR001867">
    <property type="entry name" value="OmpR/PhoB-type_DNA-bd"/>
</dbReference>
<dbReference type="GO" id="GO:0006355">
    <property type="term" value="P:regulation of DNA-templated transcription"/>
    <property type="evidence" value="ECO:0007669"/>
    <property type="project" value="InterPro"/>
</dbReference>
<dbReference type="InterPro" id="IPR039420">
    <property type="entry name" value="WalR-like"/>
</dbReference>
<dbReference type="SUPFAM" id="SSF46894">
    <property type="entry name" value="C-terminal effector domain of the bipartite response regulators"/>
    <property type="match status" value="1"/>
</dbReference>
<dbReference type="AlphaFoldDB" id="A0A934JSZ9"/>
<dbReference type="PROSITE" id="PS51755">
    <property type="entry name" value="OMPR_PHOB"/>
    <property type="match status" value="1"/>
</dbReference>
<dbReference type="SUPFAM" id="SSF52172">
    <property type="entry name" value="CheY-like"/>
    <property type="match status" value="1"/>
</dbReference>
<dbReference type="Pfam" id="PF00072">
    <property type="entry name" value="Response_reg"/>
    <property type="match status" value="1"/>
</dbReference>
<protein>
    <submittedName>
        <fullName evidence="10">Response regulator transcription factor</fullName>
    </submittedName>
</protein>
<dbReference type="PROSITE" id="PS50110">
    <property type="entry name" value="RESPONSE_REGULATORY"/>
    <property type="match status" value="1"/>
</dbReference>
<dbReference type="PANTHER" id="PTHR48111:SF1">
    <property type="entry name" value="TWO-COMPONENT RESPONSE REGULATOR ORR33"/>
    <property type="match status" value="1"/>
</dbReference>
<proteinExistence type="predicted"/>
<keyword evidence="5" id="KW-0804">Transcription</keyword>
<organism evidence="10 11">
    <name type="scientific">Marinomonas transparens</name>
    <dbReference type="NCBI Taxonomy" id="2795388"/>
    <lineage>
        <taxon>Bacteria</taxon>
        <taxon>Pseudomonadati</taxon>
        <taxon>Pseudomonadota</taxon>
        <taxon>Gammaproteobacteria</taxon>
        <taxon>Oceanospirillales</taxon>
        <taxon>Oceanospirillaceae</taxon>
        <taxon>Marinomonas</taxon>
    </lineage>
</organism>
<keyword evidence="3" id="KW-0805">Transcription regulation</keyword>
<gene>
    <name evidence="10" type="ORF">I8J31_16895</name>
</gene>
<keyword evidence="4 7" id="KW-0238">DNA-binding</keyword>
<feature type="domain" description="Response regulatory" evidence="8">
    <location>
        <begin position="7"/>
        <end position="120"/>
    </location>
</feature>
<dbReference type="Gene3D" id="3.40.50.2300">
    <property type="match status" value="1"/>
</dbReference>
<dbReference type="Gene3D" id="1.10.10.10">
    <property type="entry name" value="Winged helix-like DNA-binding domain superfamily/Winged helix DNA-binding domain"/>
    <property type="match status" value="1"/>
</dbReference>
<keyword evidence="11" id="KW-1185">Reference proteome</keyword>
<evidence type="ECO:0000256" key="3">
    <source>
        <dbReference type="ARBA" id="ARBA00023015"/>
    </source>
</evidence>
<evidence type="ECO:0000256" key="4">
    <source>
        <dbReference type="ARBA" id="ARBA00023125"/>
    </source>
</evidence>
<reference evidence="10" key="1">
    <citation type="submission" date="2020-12" db="EMBL/GenBank/DDBJ databases">
        <title>Marinomonas arctica sp. nov., a psychrotolerant bacterium isolated from the Arctic.</title>
        <authorList>
            <person name="Zhang Y."/>
        </authorList>
    </citation>
    <scope>NUCLEOTIDE SEQUENCE</scope>
    <source>
        <strain evidence="10">C1424</strain>
    </source>
</reference>
<keyword evidence="2" id="KW-0902">Two-component regulatory system</keyword>
<dbReference type="SMART" id="SM00448">
    <property type="entry name" value="REC"/>
    <property type="match status" value="1"/>
</dbReference>
<name>A0A934JSZ9_9GAMM</name>
<dbReference type="GO" id="GO:0005829">
    <property type="term" value="C:cytosol"/>
    <property type="evidence" value="ECO:0007669"/>
    <property type="project" value="TreeGrafter"/>
</dbReference>
<evidence type="ECO:0000256" key="7">
    <source>
        <dbReference type="PROSITE-ProRule" id="PRU01091"/>
    </source>
</evidence>
<dbReference type="RefSeq" id="WP_199469757.1">
    <property type="nucleotide sequence ID" value="NZ_JAEMNX010000023.1"/>
</dbReference>